<reference evidence="2 3" key="1">
    <citation type="submission" date="2011-09" db="EMBL/GenBank/DDBJ databases">
        <title>The permanent draft genome of Caldithrix abyssi DSM 13497.</title>
        <authorList>
            <consortium name="US DOE Joint Genome Institute (JGI-PGF)"/>
            <person name="Lucas S."/>
            <person name="Han J."/>
            <person name="Lapidus A."/>
            <person name="Bruce D."/>
            <person name="Goodwin L."/>
            <person name="Pitluck S."/>
            <person name="Peters L."/>
            <person name="Kyrpides N."/>
            <person name="Mavromatis K."/>
            <person name="Ivanova N."/>
            <person name="Mikhailova N."/>
            <person name="Chertkov O."/>
            <person name="Detter J.C."/>
            <person name="Tapia R."/>
            <person name="Han C."/>
            <person name="Land M."/>
            <person name="Hauser L."/>
            <person name="Markowitz V."/>
            <person name="Cheng J.-F."/>
            <person name="Hugenholtz P."/>
            <person name="Woyke T."/>
            <person name="Wu D."/>
            <person name="Spring S."/>
            <person name="Brambilla E."/>
            <person name="Klenk H.-P."/>
            <person name="Eisen J.A."/>
        </authorList>
    </citation>
    <scope>NUCLEOTIDE SEQUENCE [LARGE SCALE GENOMIC DNA]</scope>
    <source>
        <strain evidence="2 3">DSM 13497</strain>
    </source>
</reference>
<dbReference type="Proteomes" id="UP000004671">
    <property type="component" value="Chromosome"/>
</dbReference>
<dbReference type="InterPro" id="IPR032577">
    <property type="entry name" value="DUF4920"/>
</dbReference>
<evidence type="ECO:0008006" key="5">
    <source>
        <dbReference type="Google" id="ProtNLM"/>
    </source>
</evidence>
<dbReference type="Proteomes" id="UP000183868">
    <property type="component" value="Chromosome"/>
</dbReference>
<dbReference type="Pfam" id="PF16267">
    <property type="entry name" value="DUF4920"/>
    <property type="match status" value="1"/>
</dbReference>
<dbReference type="OrthoDB" id="129527at2"/>
<keyword evidence="3" id="KW-1185">Reference proteome</keyword>
<dbReference type="RefSeq" id="WP_006930419.1">
    <property type="nucleotide sequence ID" value="NZ_CM001402.1"/>
</dbReference>
<accession>H1XW75</accession>
<sequence precursor="true">MPGRTLFIVIILFITTNLLFADGWKTFGKKLTLNETTLISAILENPDAYVGKKVLVKGRVVDVCKKRGCWMEIASDKEFQSIRVKVKDGEIVFPLQAKGREALVEGIVEKLVISKADLIRAMKHHAEEQGEPFDSCKVTSGKTIYRLKGLGAKIKMD</sequence>
<dbReference type="EMBL" id="CP018099">
    <property type="protein sequence ID" value="APF19034.1"/>
    <property type="molecule type" value="Genomic_DNA"/>
</dbReference>
<dbReference type="KEGG" id="caby:Cabys_2285"/>
<dbReference type="STRING" id="880073.Cabys_2285"/>
<dbReference type="PaxDb" id="880073-Calab_3377"/>
<protein>
    <recommendedName>
        <fullName evidence="5">DUF4920 domain-containing protein</fullName>
    </recommendedName>
</protein>
<evidence type="ECO:0000313" key="4">
    <source>
        <dbReference type="Proteomes" id="UP000183868"/>
    </source>
</evidence>
<name>H1XW75_CALAY</name>
<evidence type="ECO:0000313" key="1">
    <source>
        <dbReference type="EMBL" id="APF19034.1"/>
    </source>
</evidence>
<proteinExistence type="predicted"/>
<organism evidence="2 3">
    <name type="scientific">Caldithrix abyssi DSM 13497</name>
    <dbReference type="NCBI Taxonomy" id="880073"/>
    <lineage>
        <taxon>Bacteria</taxon>
        <taxon>Pseudomonadati</taxon>
        <taxon>Calditrichota</taxon>
        <taxon>Calditrichia</taxon>
        <taxon>Calditrichales</taxon>
        <taxon>Calditrichaceae</taxon>
        <taxon>Caldithrix</taxon>
    </lineage>
</organism>
<gene>
    <name evidence="1" type="ORF">Cabys_2285</name>
    <name evidence="2" type="ORF">Calab_3377</name>
</gene>
<dbReference type="AlphaFoldDB" id="H1XW75"/>
<evidence type="ECO:0000313" key="2">
    <source>
        <dbReference type="EMBL" id="EHO42980.1"/>
    </source>
</evidence>
<evidence type="ECO:0000313" key="3">
    <source>
        <dbReference type="Proteomes" id="UP000004671"/>
    </source>
</evidence>
<dbReference type="HOGENOM" id="CLU_1674657_0_0_0"/>
<reference evidence="1 4" key="2">
    <citation type="submission" date="2016-11" db="EMBL/GenBank/DDBJ databases">
        <title>Genomic analysis of Caldithrix abyssi and proposal of a novel bacterial phylum Caldithrichaeota.</title>
        <authorList>
            <person name="Kublanov I."/>
            <person name="Sigalova O."/>
            <person name="Gavrilov S."/>
            <person name="Lebedinsky A."/>
            <person name="Ivanova N."/>
            <person name="Daum C."/>
            <person name="Reddy T."/>
            <person name="Klenk H.P."/>
            <person name="Goker M."/>
            <person name="Reva O."/>
            <person name="Miroshnichenko M."/>
            <person name="Kyprides N."/>
            <person name="Woyke T."/>
            <person name="Gelfand M."/>
        </authorList>
    </citation>
    <scope>NUCLEOTIDE SEQUENCE [LARGE SCALE GENOMIC DNA]</scope>
    <source>
        <strain evidence="1 4">LF13</strain>
    </source>
</reference>
<dbReference type="EMBL" id="CM001402">
    <property type="protein sequence ID" value="EHO42980.1"/>
    <property type="molecule type" value="Genomic_DNA"/>
</dbReference>